<gene>
    <name evidence="1" type="ORF">FQ154_19300</name>
</gene>
<name>A0A5B0E5N4_9MICC</name>
<reference evidence="1 2" key="1">
    <citation type="submission" date="2019-07" db="EMBL/GenBank/DDBJ databases">
        <title>Analysis of the biochemical properties, biological activity and biotechnological potential of siderophores and biosurfactants produced by Antarctic psychrotolerant bacteria.</title>
        <authorList>
            <person name="Styczynski M."/>
            <person name="Krucon T."/>
            <person name="Decewicz P."/>
            <person name="Dziewit L."/>
        </authorList>
    </citation>
    <scope>NUCLEOTIDE SEQUENCE [LARGE SCALE GENOMIC DNA]</scope>
    <source>
        <strain evidence="1 2">ANT_H27</strain>
    </source>
</reference>
<dbReference type="RefSeq" id="WP_149620984.1">
    <property type="nucleotide sequence ID" value="NZ_VOBL01000033.1"/>
</dbReference>
<evidence type="ECO:0000313" key="2">
    <source>
        <dbReference type="Proteomes" id="UP000323856"/>
    </source>
</evidence>
<proteinExistence type="predicted"/>
<organism evidence="1 2">
    <name type="scientific">Paeniglutamicibacter gangotriensis</name>
    <dbReference type="NCBI Taxonomy" id="254787"/>
    <lineage>
        <taxon>Bacteria</taxon>
        <taxon>Bacillati</taxon>
        <taxon>Actinomycetota</taxon>
        <taxon>Actinomycetes</taxon>
        <taxon>Micrococcales</taxon>
        <taxon>Micrococcaceae</taxon>
        <taxon>Paeniglutamicibacter</taxon>
    </lineage>
</organism>
<dbReference type="Proteomes" id="UP000323856">
    <property type="component" value="Unassembled WGS sequence"/>
</dbReference>
<evidence type="ECO:0000313" key="1">
    <source>
        <dbReference type="EMBL" id="KAA0973201.1"/>
    </source>
</evidence>
<comment type="caution">
    <text evidence="1">The sequence shown here is derived from an EMBL/GenBank/DDBJ whole genome shotgun (WGS) entry which is preliminary data.</text>
</comment>
<dbReference type="EMBL" id="VOBL01000033">
    <property type="protein sequence ID" value="KAA0973201.1"/>
    <property type="molecule type" value="Genomic_DNA"/>
</dbReference>
<accession>A0A5B0E5N4</accession>
<sequence length="82" mass="8841">MRLWRGADSPLRFDGCAERQQKTLGVIDAIHGPVSSGMPAAQEPEELMVTASVLAGNTPAWIPTLAEVDVSLHGDRRIFDLA</sequence>
<dbReference type="AlphaFoldDB" id="A0A5B0E5N4"/>
<protein>
    <submittedName>
        <fullName evidence="1">Uncharacterized protein</fullName>
    </submittedName>
</protein>